<accession>A0A495VNY5</accession>
<sequence>MKVKKLPHRSLLFAGVFLTGAFFVKAISEEHTLSFPTNPNTKTTEEVIPLTISSGFDKDFIAEAKPAQTHSSERMDDVSWVYYSADLQSSGGLPSDGIVKSGNVTYQLAPYTGNNATRIVVKNKEEKTLTFGNPVKANKLMLLATSTNGKSLFQVTLNYDDGSNDTATELSIDDWNGNEGAITGLGRIFRTWKEGGFDSGAYDDDIDGANFRLSEVSISSDPAQIVNSITIKGTGNEGYLIPFAVSAIIGGETPEQNTLEIQTIENQNVEVGKTVAISTIYSLGGAKKDDNFKIDITSDNTSVTISDISNTEDKINFSINGINKGTANITVTLTNGKFVKEISFNVSISENVQITTKYVPVKLVGYTKDIIAENKPASSFTNDGMDNDGKVFYTTDVNSIGALPANGIIIGETSKASYQLAPYNENNAFFSDCYKAAGLTNIQFAEPIKTKELMILATSANGSSDFGSGEIYFSDGTSQSYNFFTVNDWFDPKNNVAVKSLYLIERGNDAIDERNFGLYENKLTISEENIGKEIKSISFLNESGGSKPGSSDASRLYVFAVSALVEQTPVNTLELQNLDNQTVEIGKSLTLSATYSLGNAPKEENFKFDITSDNAAASITEISNTDSQVNFNVNGVSEGSANITIKLTNGEFSKESTFSISITAVEEEPAYIPVTLTGFNKDVIAEDVPASGTTDAGLDNDGKVFFGNNVNNGTGALPANGIITSINSGVKYQLASYESNNAFFSDCYTDRGLVEIQFATPVSTKSLMILATSTNGASDFGAGSSGTGKITFEDNTTETYSSINVKDWFQSGEPDASTAQNKLYLIGRNDNAIDTRNFSIYEYKLNITNYKKKIKSISFTNESGGSKPGDSYASRLFVFAISALQDNTPTPVEPVIDPIENTTIKIGNEPTTINAFFSLGGEEQGSDFSIKAIANNDFITISNENISNETYSFDIAGVTAGESIITVTLINNGHTITQDFSVTIEPKDPVVNIAEIPRQTFKKGETISVKVNYDFDGEAEQADFSYMVYTNMVIDPNVRISNVNIDKDEQVISFNLTGIGVGSSYVNVYVFNNGTSATQIFTAEVKEQTITGLDSKSEKTISIYPNPVKHGENLIIETENAQIIQIINLQGIVMKTIKAPASIEKIDIDEFIPGIYMVAIKTENNQKVEKITVK</sequence>
<organism evidence="2 3">
    <name type="scientific">Coprobacter fastidiosus NSB1 = JCM 33896</name>
    <dbReference type="NCBI Taxonomy" id="1349822"/>
    <lineage>
        <taxon>Bacteria</taxon>
        <taxon>Pseudomonadati</taxon>
        <taxon>Bacteroidota</taxon>
        <taxon>Bacteroidia</taxon>
        <taxon>Bacteroidales</taxon>
        <taxon>Barnesiellaceae</taxon>
        <taxon>Coprobacter</taxon>
    </lineage>
</organism>
<dbReference type="AlphaFoldDB" id="A0A495VNY5"/>
<dbReference type="NCBIfam" id="TIGR04183">
    <property type="entry name" value="Por_Secre_tail"/>
    <property type="match status" value="1"/>
</dbReference>
<gene>
    <name evidence="2" type="ORF">BC742_2238</name>
</gene>
<proteinExistence type="predicted"/>
<keyword evidence="3" id="KW-1185">Reference proteome</keyword>
<evidence type="ECO:0000313" key="3">
    <source>
        <dbReference type="Proteomes" id="UP000269493"/>
    </source>
</evidence>
<dbReference type="RefSeq" id="WP_022602863.1">
    <property type="nucleotide sequence ID" value="NZ_KI440834.1"/>
</dbReference>
<comment type="caution">
    <text evidence="2">The sequence shown here is derived from an EMBL/GenBank/DDBJ whole genome shotgun (WGS) entry which is preliminary data.</text>
</comment>
<dbReference type="Gene3D" id="2.60.40.1080">
    <property type="match status" value="1"/>
</dbReference>
<dbReference type="Pfam" id="PF18962">
    <property type="entry name" value="Por_Secre_tail"/>
    <property type="match status" value="1"/>
</dbReference>
<dbReference type="OrthoDB" id="9809781at2"/>
<dbReference type="InterPro" id="IPR026444">
    <property type="entry name" value="Secre_tail"/>
</dbReference>
<protein>
    <submittedName>
        <fullName evidence="2">Putative secreted protein (Por secretion system target)</fullName>
    </submittedName>
</protein>
<evidence type="ECO:0000313" key="2">
    <source>
        <dbReference type="EMBL" id="RKT50133.1"/>
    </source>
</evidence>
<dbReference type="Proteomes" id="UP000269493">
    <property type="component" value="Unassembled WGS sequence"/>
</dbReference>
<dbReference type="EMBL" id="RBXN01000008">
    <property type="protein sequence ID" value="RKT50133.1"/>
    <property type="molecule type" value="Genomic_DNA"/>
</dbReference>
<dbReference type="GeneID" id="92928075"/>
<evidence type="ECO:0000259" key="1">
    <source>
        <dbReference type="Pfam" id="PF18962"/>
    </source>
</evidence>
<name>A0A495VNY5_9BACT</name>
<reference evidence="2 3" key="1">
    <citation type="submission" date="2018-10" db="EMBL/GenBank/DDBJ databases">
        <title>Genomic Encyclopedia of Archaeal and Bacterial Type Strains, Phase II (KMG-II): from individual species to whole genera.</title>
        <authorList>
            <person name="Goeker M."/>
        </authorList>
    </citation>
    <scope>NUCLEOTIDE SEQUENCE [LARGE SCALE GENOMIC DNA]</scope>
    <source>
        <strain evidence="2 3">NSB1</strain>
    </source>
</reference>
<feature type="domain" description="Secretion system C-terminal sorting" evidence="1">
    <location>
        <begin position="1103"/>
        <end position="1173"/>
    </location>
</feature>